<organism evidence="2 3">
    <name type="scientific">Candidatus Woesebacteria bacterium RIFCSPLOWO2_01_FULL_39_21</name>
    <dbReference type="NCBI Taxonomy" id="1802519"/>
    <lineage>
        <taxon>Bacteria</taxon>
        <taxon>Candidatus Woeseibacteriota</taxon>
    </lineage>
</organism>
<evidence type="ECO:0000256" key="1">
    <source>
        <dbReference type="SAM" id="MobiDB-lite"/>
    </source>
</evidence>
<evidence type="ECO:0000313" key="2">
    <source>
        <dbReference type="EMBL" id="OGM63510.1"/>
    </source>
</evidence>
<evidence type="ECO:0000313" key="3">
    <source>
        <dbReference type="Proteomes" id="UP000177082"/>
    </source>
</evidence>
<comment type="caution">
    <text evidence="2">The sequence shown here is derived from an EMBL/GenBank/DDBJ whole genome shotgun (WGS) entry which is preliminary data.</text>
</comment>
<protein>
    <submittedName>
        <fullName evidence="2">Uncharacterized protein</fullName>
    </submittedName>
</protein>
<feature type="region of interest" description="Disordered" evidence="1">
    <location>
        <begin position="113"/>
        <end position="134"/>
    </location>
</feature>
<name>A0A1F8BHS0_9BACT</name>
<dbReference type="EMBL" id="MGHF01000016">
    <property type="protein sequence ID" value="OGM63510.1"/>
    <property type="molecule type" value="Genomic_DNA"/>
</dbReference>
<dbReference type="AlphaFoldDB" id="A0A1F8BHS0"/>
<sequence>MVSETDTDFTGETLKTEYKSKNRALFSVDLTGQPLTRILSRESVLLVLENARSFHKSSELNNKMLNQHSAAQTDREKVILFERALDVANGKRKNTDSLREAILVLAKEAEAEATQTYQLPKQDSDDSDTENGSLSDQDLLEAEKNQIAIVVTFVNENTERWARGDFKDSLAPQPPKASEL</sequence>
<dbReference type="Proteomes" id="UP000177082">
    <property type="component" value="Unassembled WGS sequence"/>
</dbReference>
<gene>
    <name evidence="2" type="ORF">A2961_01905</name>
</gene>
<reference evidence="2 3" key="1">
    <citation type="journal article" date="2016" name="Nat. Commun.">
        <title>Thousands of microbial genomes shed light on interconnected biogeochemical processes in an aquifer system.</title>
        <authorList>
            <person name="Anantharaman K."/>
            <person name="Brown C.T."/>
            <person name="Hug L.A."/>
            <person name="Sharon I."/>
            <person name="Castelle C.J."/>
            <person name="Probst A.J."/>
            <person name="Thomas B.C."/>
            <person name="Singh A."/>
            <person name="Wilkins M.J."/>
            <person name="Karaoz U."/>
            <person name="Brodie E.L."/>
            <person name="Williams K.H."/>
            <person name="Hubbard S.S."/>
            <person name="Banfield J.F."/>
        </authorList>
    </citation>
    <scope>NUCLEOTIDE SEQUENCE [LARGE SCALE GENOMIC DNA]</scope>
</reference>
<proteinExistence type="predicted"/>
<accession>A0A1F8BHS0</accession>